<evidence type="ECO:0000313" key="1">
    <source>
        <dbReference type="EMBL" id="NJB71453.1"/>
    </source>
</evidence>
<keyword evidence="2" id="KW-1185">Reference proteome</keyword>
<dbReference type="RefSeq" id="WP_167963245.1">
    <property type="nucleotide sequence ID" value="NZ_JAATJJ010000001.1"/>
</dbReference>
<dbReference type="AlphaFoldDB" id="A0A846QZ23"/>
<comment type="caution">
    <text evidence="1">The sequence shown here is derived from an EMBL/GenBank/DDBJ whole genome shotgun (WGS) entry which is preliminary data.</text>
</comment>
<name>A0A846QZ23_9FLAO</name>
<dbReference type="EMBL" id="JAATJJ010000001">
    <property type="protein sequence ID" value="NJB71453.1"/>
    <property type="molecule type" value="Genomic_DNA"/>
</dbReference>
<reference evidence="1 2" key="1">
    <citation type="submission" date="2020-03" db="EMBL/GenBank/DDBJ databases">
        <title>Genomic Encyclopedia of Type Strains, Phase IV (KMG-IV): sequencing the most valuable type-strain genomes for metagenomic binning, comparative biology and taxonomic classification.</title>
        <authorList>
            <person name="Goeker M."/>
        </authorList>
    </citation>
    <scope>NUCLEOTIDE SEQUENCE [LARGE SCALE GENOMIC DNA]</scope>
    <source>
        <strain evidence="1 2">DSM 29762</strain>
    </source>
</reference>
<organism evidence="1 2">
    <name type="scientific">Saonia flava</name>
    <dbReference type="NCBI Taxonomy" id="523696"/>
    <lineage>
        <taxon>Bacteria</taxon>
        <taxon>Pseudomonadati</taxon>
        <taxon>Bacteroidota</taxon>
        <taxon>Flavobacteriia</taxon>
        <taxon>Flavobacteriales</taxon>
        <taxon>Flavobacteriaceae</taxon>
        <taxon>Saonia</taxon>
    </lineage>
</organism>
<accession>A0A846QZ23</accession>
<sequence>MLPKFSSCVLFLWLINIHAQDKLEENSINYIRVSTSAEEIESKSVTAVYSDHLFLARDKNQDSYWFVGYSRNRVQYINGKVAPLQFAPGGSYVGKKIGSKKIQRLLRAINNSKSVLTVSDENLGEIVSRITTKKIKSILKKNHLYRDFKSFFSASQQTLFYHSLGQDSLSSYIEKRFKPTDTSIVTFPKSFEVAFYQNAFSVKLTGNTMNSALHPWAYYKTTVSDSLELHFEERKLNIDPKLSPFIKKRQIRKEKKLEYQLKYNLDINIAIEEILPSNMWNQPYTTIDGIIKDYVLWYYNEFKKHGGKLEIQK</sequence>
<gene>
    <name evidence="1" type="ORF">GGR42_001915</name>
</gene>
<proteinExistence type="predicted"/>
<evidence type="ECO:0000313" key="2">
    <source>
        <dbReference type="Proteomes" id="UP000590442"/>
    </source>
</evidence>
<dbReference type="Proteomes" id="UP000590442">
    <property type="component" value="Unassembled WGS sequence"/>
</dbReference>
<protein>
    <submittedName>
        <fullName evidence="1">Uncharacterized protein</fullName>
    </submittedName>
</protein>